<proteinExistence type="predicted"/>
<dbReference type="GO" id="GO:0005524">
    <property type="term" value="F:ATP binding"/>
    <property type="evidence" value="ECO:0007669"/>
    <property type="project" value="UniProtKB-UniRule"/>
</dbReference>
<dbReference type="PANTHER" id="PTHR43585:SF2">
    <property type="entry name" value="ATP-GRASP ENZYME FSQD"/>
    <property type="match status" value="1"/>
</dbReference>
<accession>A0AAW3RRR9</accession>
<dbReference type="PROSITE" id="PS50975">
    <property type="entry name" value="ATP_GRASP"/>
    <property type="match status" value="1"/>
</dbReference>
<dbReference type="PIRSF" id="PIRSF029120">
    <property type="entry name" value="UCP029120"/>
    <property type="match status" value="1"/>
</dbReference>
<dbReference type="InterPro" id="IPR011226">
    <property type="entry name" value="ATP-grasp_fam"/>
</dbReference>
<keyword evidence="1" id="KW-0436">Ligase</keyword>
<protein>
    <submittedName>
        <fullName evidence="6">ATP-grasp domain-containing protein</fullName>
    </submittedName>
</protein>
<dbReference type="Pfam" id="PF15632">
    <property type="entry name" value="ATPgrasp_Ter"/>
    <property type="match status" value="1"/>
</dbReference>
<dbReference type="Gene3D" id="3.30.470.20">
    <property type="entry name" value="ATP-grasp fold, B domain"/>
    <property type="match status" value="1"/>
</dbReference>
<dbReference type="EMBL" id="JACDRT010000011">
    <property type="protein sequence ID" value="MBA0160067.1"/>
    <property type="molecule type" value="Genomic_DNA"/>
</dbReference>
<evidence type="ECO:0000256" key="1">
    <source>
        <dbReference type="ARBA" id="ARBA00022598"/>
    </source>
</evidence>
<dbReference type="GO" id="GO:0046872">
    <property type="term" value="F:metal ion binding"/>
    <property type="evidence" value="ECO:0007669"/>
    <property type="project" value="InterPro"/>
</dbReference>
<dbReference type="SUPFAM" id="SSF56059">
    <property type="entry name" value="Glutathione synthetase ATP-binding domain-like"/>
    <property type="match status" value="1"/>
</dbReference>
<dbReference type="InterPro" id="IPR013815">
    <property type="entry name" value="ATP_grasp_subdomain_1"/>
</dbReference>
<keyword evidence="2 4" id="KW-0547">Nucleotide-binding</keyword>
<dbReference type="InterPro" id="IPR011761">
    <property type="entry name" value="ATP-grasp"/>
</dbReference>
<dbReference type="Gene3D" id="3.30.1490.20">
    <property type="entry name" value="ATP-grasp fold, A domain"/>
    <property type="match status" value="1"/>
</dbReference>
<evidence type="ECO:0000313" key="6">
    <source>
        <dbReference type="EMBL" id="MBA0160067.1"/>
    </source>
</evidence>
<organism evidence="6 7">
    <name type="scientific">Pectobacterium versatile</name>
    <dbReference type="NCBI Taxonomy" id="2488639"/>
    <lineage>
        <taxon>Bacteria</taxon>
        <taxon>Pseudomonadati</taxon>
        <taxon>Pseudomonadota</taxon>
        <taxon>Gammaproteobacteria</taxon>
        <taxon>Enterobacterales</taxon>
        <taxon>Pectobacteriaceae</taxon>
        <taxon>Pectobacterium</taxon>
    </lineage>
</organism>
<dbReference type="InterPro" id="IPR052032">
    <property type="entry name" value="ATP-dep_AA_Ligase"/>
</dbReference>
<gene>
    <name evidence="6" type="ORF">H0253_14570</name>
</gene>
<sequence length="354" mass="38903">MTHKIWLMEGLSSQRDMILAIKSFAETRRADVTIFASHRNERNEILSLADRAILEPKDESARLSFILTILKTQGIHVIHAGRHGRWCENHRREIESLGVKLTTGTVDAKSLLIADDKVSFADEMEKLGLAVVPSIRVSSVDELRQQIAAAPFSGAPLCVKPVTGIYGMGFWRFDDNASPMSIFTDPDRRLVAPKYYLQAQEEAGNFAPLVLMPYLPGPEYSVDMLVENGTVLAAVARRKVGALQYLENSGEAYQLAIACAEAMQADGLVNVQTRNNSDGIPQLLEINMRPSGGIGYTRFSGVNLPGLFALRQLGLLSTQQVVELAADAFSPATVRAITDVVRYQTTLSNRLQEG</sequence>
<comment type="caution">
    <text evidence="6">The sequence shown here is derived from an EMBL/GenBank/DDBJ whole genome shotgun (WGS) entry which is preliminary data.</text>
</comment>
<reference evidence="6 7" key="1">
    <citation type="submission" date="2020-07" db="EMBL/GenBank/DDBJ databases">
        <title>Updated taxonomy of Pectobacterium genus in the CIRM-CFBP bacterial collection: when new species reveal old endemic population.</title>
        <authorList>
            <person name="Pedron J."/>
            <person name="Barny M.A."/>
            <person name="Portier P."/>
        </authorList>
    </citation>
    <scope>NUCLEOTIDE SEQUENCE [LARGE SCALE GENOMIC DNA]</scope>
    <source>
        <strain evidence="6 7">CFBP5669</strain>
    </source>
</reference>
<evidence type="ECO:0000256" key="2">
    <source>
        <dbReference type="ARBA" id="ARBA00022741"/>
    </source>
</evidence>
<dbReference type="AlphaFoldDB" id="A0AAW3RRR9"/>
<evidence type="ECO:0000256" key="3">
    <source>
        <dbReference type="ARBA" id="ARBA00022840"/>
    </source>
</evidence>
<dbReference type="GO" id="GO:0016874">
    <property type="term" value="F:ligase activity"/>
    <property type="evidence" value="ECO:0007669"/>
    <property type="project" value="UniProtKB-KW"/>
</dbReference>
<feature type="domain" description="ATP-grasp" evidence="5">
    <location>
        <begin position="121"/>
        <end position="313"/>
    </location>
</feature>
<name>A0AAW3RRR9_9GAMM</name>
<evidence type="ECO:0000259" key="5">
    <source>
        <dbReference type="PROSITE" id="PS50975"/>
    </source>
</evidence>
<dbReference type="PANTHER" id="PTHR43585">
    <property type="entry name" value="FUMIPYRROLE BIOSYNTHESIS PROTEIN C"/>
    <property type="match status" value="1"/>
</dbReference>
<dbReference type="Proteomes" id="UP000584405">
    <property type="component" value="Unassembled WGS sequence"/>
</dbReference>
<evidence type="ECO:0000256" key="4">
    <source>
        <dbReference type="PROSITE-ProRule" id="PRU00409"/>
    </source>
</evidence>
<keyword evidence="3 4" id="KW-0067">ATP-binding</keyword>
<dbReference type="RefSeq" id="WP_180790374.1">
    <property type="nucleotide sequence ID" value="NZ_CAKLIC010000049.1"/>
</dbReference>
<evidence type="ECO:0000313" key="7">
    <source>
        <dbReference type="Proteomes" id="UP000584405"/>
    </source>
</evidence>